<keyword evidence="6" id="KW-0449">Lipoprotein</keyword>
<evidence type="ECO:0000256" key="2">
    <source>
        <dbReference type="ARBA" id="ARBA00005507"/>
    </source>
</evidence>
<accession>A0AAN8ZL70</accession>
<dbReference type="GO" id="GO:0010215">
    <property type="term" value="P:cellulose microfibril organization"/>
    <property type="evidence" value="ECO:0007669"/>
    <property type="project" value="InterPro"/>
</dbReference>
<keyword evidence="9" id="KW-1185">Reference proteome</keyword>
<keyword evidence="5" id="KW-0325">Glycoprotein</keyword>
<evidence type="ECO:0000256" key="6">
    <source>
        <dbReference type="ARBA" id="ARBA00023288"/>
    </source>
</evidence>
<evidence type="ECO:0000259" key="7">
    <source>
        <dbReference type="Pfam" id="PF25079"/>
    </source>
</evidence>
<proteinExistence type="inferred from homology"/>
<evidence type="ECO:0000313" key="8">
    <source>
        <dbReference type="EMBL" id="KAK6945644.1"/>
    </source>
</evidence>
<evidence type="ECO:0000313" key="9">
    <source>
        <dbReference type="Proteomes" id="UP001370490"/>
    </source>
</evidence>
<dbReference type="Proteomes" id="UP001370490">
    <property type="component" value="Unassembled WGS sequence"/>
</dbReference>
<evidence type="ECO:0000256" key="3">
    <source>
        <dbReference type="ARBA" id="ARBA00022622"/>
    </source>
</evidence>
<dbReference type="Pfam" id="PF25079">
    <property type="entry name" value="COB_C"/>
    <property type="match status" value="1"/>
</dbReference>
<name>A0AAN8ZL70_9MAGN</name>
<evidence type="ECO:0000256" key="1">
    <source>
        <dbReference type="ARBA" id="ARBA00004609"/>
    </source>
</evidence>
<dbReference type="EMBL" id="JBAMMX010000002">
    <property type="protein sequence ID" value="KAK6945644.1"/>
    <property type="molecule type" value="Genomic_DNA"/>
</dbReference>
<dbReference type="PANTHER" id="PTHR31673">
    <property type="entry name" value="PROTEIN COBRA"/>
    <property type="match status" value="1"/>
</dbReference>
<dbReference type="PANTHER" id="PTHR31673:SF30">
    <property type="entry name" value="COBRA-LIKE PROTEIN 6"/>
    <property type="match status" value="1"/>
</dbReference>
<gene>
    <name evidence="8" type="ORF">RJ641_013188</name>
</gene>
<dbReference type="PIRSF" id="PIRSF038122">
    <property type="entry name" value="COBRA"/>
    <property type="match status" value="1"/>
</dbReference>
<keyword evidence="3" id="KW-0336">GPI-anchor</keyword>
<dbReference type="InterPro" id="IPR006918">
    <property type="entry name" value="COBRA_pln"/>
</dbReference>
<evidence type="ECO:0000256" key="5">
    <source>
        <dbReference type="ARBA" id="ARBA00023180"/>
    </source>
</evidence>
<keyword evidence="4" id="KW-0732">Signal</keyword>
<dbReference type="Pfam" id="PF04833">
    <property type="entry name" value="COBRA"/>
    <property type="match status" value="1"/>
</dbReference>
<comment type="caution">
    <text evidence="8">The sequence shown here is derived from an EMBL/GenBank/DDBJ whole genome shotgun (WGS) entry which is preliminary data.</text>
</comment>
<sequence length="396" mass="44711">MIHIILSFAMNLQVKVSIYNYQLYRHIEAPGWKLSWSWKGDEVIWYIGGAEATEQGDCSRIRAATLPHTCEKKPVIIDLMPGALYNKQVANCCRGGVLTSTTQDSSNYLSAFQMNVGGISIDINKTDELMPANFSIGVPGYTCSDPFQVDPTRFLQPGTRRYIQAFRTWNVSCTYSQFRASPSPTCCVLLSAFYNENIVPCPLCSCGCRDLPGTKCVSQDETPPLLELPHSDLEAPTPMVRCSRHMCPIRVHWHIKRVKITVTNLNFAKNYSDWNLVVQHPNMKSVTQVFSFNYVPLDQYGHINESGVFFGIQSFNDLLLQSGETGNVQTEMLLHKDAGIFTFREGWGFPRKISFNGDECVMPPPDEYPRLPNGGLRFKSRPWMGFFSSLLLVLMI</sequence>
<reference evidence="8 9" key="1">
    <citation type="submission" date="2023-12" db="EMBL/GenBank/DDBJ databases">
        <title>A high-quality genome assembly for Dillenia turbinata (Dilleniales).</title>
        <authorList>
            <person name="Chanderbali A."/>
        </authorList>
    </citation>
    <scope>NUCLEOTIDE SEQUENCE [LARGE SCALE GENOMIC DNA]</scope>
    <source>
        <strain evidence="8">LSX21</strain>
        <tissue evidence="8">Leaf</tissue>
    </source>
</reference>
<dbReference type="AlphaFoldDB" id="A0AAN8ZL70"/>
<protein>
    <submittedName>
        <fullName evidence="8">COBRA, plant</fullName>
    </submittedName>
</protein>
<keyword evidence="3" id="KW-0472">Membrane</keyword>
<comment type="subcellular location">
    <subcellularLocation>
        <location evidence="1">Cell membrane</location>
        <topology evidence="1">Lipid-anchor</topology>
        <topology evidence="1">GPI-anchor</topology>
    </subcellularLocation>
</comment>
<organism evidence="8 9">
    <name type="scientific">Dillenia turbinata</name>
    <dbReference type="NCBI Taxonomy" id="194707"/>
    <lineage>
        <taxon>Eukaryota</taxon>
        <taxon>Viridiplantae</taxon>
        <taxon>Streptophyta</taxon>
        <taxon>Embryophyta</taxon>
        <taxon>Tracheophyta</taxon>
        <taxon>Spermatophyta</taxon>
        <taxon>Magnoliopsida</taxon>
        <taxon>eudicotyledons</taxon>
        <taxon>Gunneridae</taxon>
        <taxon>Pentapetalae</taxon>
        <taxon>Dilleniales</taxon>
        <taxon>Dilleniaceae</taxon>
        <taxon>Dillenia</taxon>
    </lineage>
</organism>
<dbReference type="GO" id="GO:0052324">
    <property type="term" value="P:plant-type cell wall cellulose biosynthetic process"/>
    <property type="evidence" value="ECO:0007669"/>
    <property type="project" value="TreeGrafter"/>
</dbReference>
<dbReference type="GO" id="GO:0005886">
    <property type="term" value="C:plasma membrane"/>
    <property type="evidence" value="ECO:0007669"/>
    <property type="project" value="UniProtKB-SubCell"/>
</dbReference>
<dbReference type="GO" id="GO:0098552">
    <property type="term" value="C:side of membrane"/>
    <property type="evidence" value="ECO:0007669"/>
    <property type="project" value="UniProtKB-KW"/>
</dbReference>
<dbReference type="InterPro" id="IPR056900">
    <property type="entry name" value="COB_C"/>
</dbReference>
<feature type="domain" description="COBRA C-terminal" evidence="7">
    <location>
        <begin position="185"/>
        <end position="369"/>
    </location>
</feature>
<evidence type="ECO:0000256" key="4">
    <source>
        <dbReference type="ARBA" id="ARBA00022729"/>
    </source>
</evidence>
<comment type="similarity">
    <text evidence="2">Belongs to the COBRA family.</text>
</comment>